<proteinExistence type="predicted"/>
<evidence type="ECO:0000313" key="1">
    <source>
        <dbReference type="EMBL" id="KAK1148474.1"/>
    </source>
</evidence>
<comment type="caution">
    <text evidence="1">The sequence shown here is derived from an EMBL/GenBank/DDBJ whole genome shotgun (WGS) entry which is preliminary data.</text>
</comment>
<dbReference type="Proteomes" id="UP001177260">
    <property type="component" value="Unassembled WGS sequence"/>
</dbReference>
<name>A0ACC3BCJ8_9EURO</name>
<sequence length="168" mass="18536">MGPHEPTQVAGHDLNILGEVVAPSQELSYTIANNARTSILHMPYKDQVATTGNSSSINMEKCMGKLQFSTHTIKLSEGDHGTVLVKGNSTFKNRVGVLARCPGFELTLSRLREDLLETVPAFMLPTALRVLRTGEEIERVHSEKVARIPTVEKFFSGNSGAELWDLRF</sequence>
<protein>
    <submittedName>
        <fullName evidence="1">Uncharacterized protein</fullName>
    </submittedName>
</protein>
<accession>A0ACC3BCJ8</accession>
<organism evidence="1 2">
    <name type="scientific">Aspergillus melleus</name>
    <dbReference type="NCBI Taxonomy" id="138277"/>
    <lineage>
        <taxon>Eukaryota</taxon>
        <taxon>Fungi</taxon>
        <taxon>Dikarya</taxon>
        <taxon>Ascomycota</taxon>
        <taxon>Pezizomycotina</taxon>
        <taxon>Eurotiomycetes</taxon>
        <taxon>Eurotiomycetidae</taxon>
        <taxon>Eurotiales</taxon>
        <taxon>Aspergillaceae</taxon>
        <taxon>Aspergillus</taxon>
        <taxon>Aspergillus subgen. Circumdati</taxon>
    </lineage>
</organism>
<dbReference type="EMBL" id="JAOPJF010000007">
    <property type="protein sequence ID" value="KAK1148474.1"/>
    <property type="molecule type" value="Genomic_DNA"/>
</dbReference>
<evidence type="ECO:0000313" key="2">
    <source>
        <dbReference type="Proteomes" id="UP001177260"/>
    </source>
</evidence>
<gene>
    <name evidence="1" type="ORF">N8T08_009479</name>
</gene>
<keyword evidence="2" id="KW-1185">Reference proteome</keyword>
<reference evidence="1 2" key="1">
    <citation type="journal article" date="2023" name="ACS Omega">
        <title>Identification of the Neoaspergillic Acid Biosynthesis Gene Cluster by Establishing an In Vitro CRISPR-Ribonucleoprotein Genetic System in Aspergillus melleus.</title>
        <authorList>
            <person name="Yuan B."/>
            <person name="Grau M.F."/>
            <person name="Murata R.M."/>
            <person name="Torok T."/>
            <person name="Venkateswaran K."/>
            <person name="Stajich J.E."/>
            <person name="Wang C.C.C."/>
        </authorList>
    </citation>
    <scope>NUCLEOTIDE SEQUENCE [LARGE SCALE GENOMIC DNA]</scope>
    <source>
        <strain evidence="1 2">IMV 1140</strain>
    </source>
</reference>